<dbReference type="EMBL" id="OENE01000015">
    <property type="protein sequence ID" value="SOU88599.1"/>
    <property type="molecule type" value="Genomic_DNA"/>
</dbReference>
<feature type="transmembrane region" description="Helical" evidence="1">
    <location>
        <begin position="17"/>
        <end position="35"/>
    </location>
</feature>
<accession>A0A2I2M7T0</accession>
<keyword evidence="1" id="KW-0812">Transmembrane</keyword>
<keyword evidence="1" id="KW-0472">Membrane</keyword>
<sequence length="255" mass="30296">MHKKITKSLPINLKIRLLYRGFSTIFILILLYFSFSSLKSNMKNIDFRECFYLNINTNEAKAIITEVYFTDIEDDQLQAVVKAYEYEYTIDKEYHRWVSYNSIANLKIGDEVKVIYNIEKPTYSVIKNFDYIPNGNPFFYYLIFPLITLFIFRLYIRNTVKEITILSNGIITEGRYLGKELYFSNNVKGKYSYRIKFAYFSEDKEIEYATTCLGTIKKIRTKKVWIIYHKNNPKKALVVNSLPKSIAKHIKKNWV</sequence>
<evidence type="ECO:0000313" key="2">
    <source>
        <dbReference type="EMBL" id="SOU88599.1"/>
    </source>
</evidence>
<gene>
    <name evidence="2" type="ORF">TNO010_220036</name>
</gene>
<feature type="transmembrane region" description="Helical" evidence="1">
    <location>
        <begin position="138"/>
        <end position="156"/>
    </location>
</feature>
<proteinExistence type="predicted"/>
<dbReference type="RefSeq" id="WP_193703722.1">
    <property type="nucleotide sequence ID" value="NZ_WXYA01000002.1"/>
</dbReference>
<evidence type="ECO:0008006" key="4">
    <source>
        <dbReference type="Google" id="ProtNLM"/>
    </source>
</evidence>
<name>A0A2I2M7T0_9FLAO</name>
<organism evidence="2 3">
    <name type="scientific">Tenacibaculum finnmarkense genomovar ulcerans</name>
    <dbReference type="NCBI Taxonomy" id="2781388"/>
    <lineage>
        <taxon>Bacteria</taxon>
        <taxon>Pseudomonadati</taxon>
        <taxon>Bacteroidota</taxon>
        <taxon>Flavobacteriia</taxon>
        <taxon>Flavobacteriales</taxon>
        <taxon>Flavobacteriaceae</taxon>
        <taxon>Tenacibaculum</taxon>
        <taxon>Tenacibaculum finnmarkense</taxon>
    </lineage>
</organism>
<dbReference type="AlphaFoldDB" id="A0A2I2M7T0"/>
<protein>
    <recommendedName>
        <fullName evidence="4">DUF3592 domain-containing protein</fullName>
    </recommendedName>
</protein>
<keyword evidence="1" id="KW-1133">Transmembrane helix</keyword>
<evidence type="ECO:0000313" key="3">
    <source>
        <dbReference type="Proteomes" id="UP000490060"/>
    </source>
</evidence>
<dbReference type="Proteomes" id="UP000490060">
    <property type="component" value="Unassembled WGS sequence"/>
</dbReference>
<evidence type="ECO:0000256" key="1">
    <source>
        <dbReference type="SAM" id="Phobius"/>
    </source>
</evidence>
<reference evidence="2 3" key="1">
    <citation type="submission" date="2017-11" db="EMBL/GenBank/DDBJ databases">
        <authorList>
            <person name="Duchaud E."/>
        </authorList>
    </citation>
    <scope>NUCLEOTIDE SEQUENCE [LARGE SCALE GENOMIC DNA]</scope>
    <source>
        <strain evidence="2 3">TNO010</strain>
    </source>
</reference>